<reference evidence="3 4" key="1">
    <citation type="submission" date="2021-08" db="EMBL/GenBank/DDBJ databases">
        <title>Draft Genome Sequence of Phanerochaete sordida strain YK-624.</title>
        <authorList>
            <person name="Mori T."/>
            <person name="Dohra H."/>
            <person name="Suzuki T."/>
            <person name="Kawagishi H."/>
            <person name="Hirai H."/>
        </authorList>
    </citation>
    <scope>NUCLEOTIDE SEQUENCE [LARGE SCALE GENOMIC DNA]</scope>
    <source>
        <strain evidence="3 4">YK-624</strain>
    </source>
</reference>
<feature type="compositionally biased region" description="Basic and acidic residues" evidence="1">
    <location>
        <begin position="101"/>
        <end position="111"/>
    </location>
</feature>
<dbReference type="EMBL" id="BPQB01000062">
    <property type="protein sequence ID" value="GJE96682.1"/>
    <property type="molecule type" value="Genomic_DNA"/>
</dbReference>
<feature type="compositionally biased region" description="Low complexity" evidence="1">
    <location>
        <begin position="80"/>
        <end position="100"/>
    </location>
</feature>
<organism evidence="3 4">
    <name type="scientific">Phanerochaete sordida</name>
    <dbReference type="NCBI Taxonomy" id="48140"/>
    <lineage>
        <taxon>Eukaryota</taxon>
        <taxon>Fungi</taxon>
        <taxon>Dikarya</taxon>
        <taxon>Basidiomycota</taxon>
        <taxon>Agaricomycotina</taxon>
        <taxon>Agaricomycetes</taxon>
        <taxon>Polyporales</taxon>
        <taxon>Phanerochaetaceae</taxon>
        <taxon>Phanerochaete</taxon>
    </lineage>
</organism>
<dbReference type="Proteomes" id="UP000703269">
    <property type="component" value="Unassembled WGS sequence"/>
</dbReference>
<sequence length="125" mass="13231">MSTTRKVVPCVPELLEGHADQHELIRAVHGAFQAHKAYYEAGVLHGNVSTHTIGRIPSGAGGVRGVLIDLDDGRRARVRPQVVAASETTGKAKASGGAAARTKDGRRRGSDDVLAGGMRKWLARD</sequence>
<dbReference type="AlphaFoldDB" id="A0A9P3GJJ2"/>
<dbReference type="OrthoDB" id="2747778at2759"/>
<protein>
    <recommendedName>
        <fullName evidence="2">Fungal-type protein kinase domain-containing protein</fullName>
    </recommendedName>
</protein>
<keyword evidence="4" id="KW-1185">Reference proteome</keyword>
<evidence type="ECO:0000313" key="3">
    <source>
        <dbReference type="EMBL" id="GJE96682.1"/>
    </source>
</evidence>
<evidence type="ECO:0000259" key="2">
    <source>
        <dbReference type="Pfam" id="PF17667"/>
    </source>
</evidence>
<evidence type="ECO:0000313" key="4">
    <source>
        <dbReference type="Proteomes" id="UP000703269"/>
    </source>
</evidence>
<dbReference type="Pfam" id="PF17667">
    <property type="entry name" value="Pkinase_fungal"/>
    <property type="match status" value="1"/>
</dbReference>
<feature type="domain" description="Fungal-type protein kinase" evidence="2">
    <location>
        <begin position="13"/>
        <end position="73"/>
    </location>
</feature>
<dbReference type="InterPro" id="IPR040976">
    <property type="entry name" value="Pkinase_fungal"/>
</dbReference>
<name>A0A9P3GJJ2_9APHY</name>
<gene>
    <name evidence="3" type="ORF">PsYK624_128840</name>
</gene>
<feature type="region of interest" description="Disordered" evidence="1">
    <location>
        <begin position="80"/>
        <end position="111"/>
    </location>
</feature>
<evidence type="ECO:0000256" key="1">
    <source>
        <dbReference type="SAM" id="MobiDB-lite"/>
    </source>
</evidence>
<proteinExistence type="predicted"/>
<accession>A0A9P3GJJ2</accession>
<comment type="caution">
    <text evidence="3">The sequence shown here is derived from an EMBL/GenBank/DDBJ whole genome shotgun (WGS) entry which is preliminary data.</text>
</comment>